<keyword evidence="9 16" id="KW-1133">Transmembrane helix</keyword>
<keyword evidence="2" id="KW-0723">Serine/threonine-protein kinase</keyword>
<name>A0A8K0H3I2_9ROSA</name>
<dbReference type="FunFam" id="3.30.200.20:FF:000043">
    <property type="entry name" value="Wall-associated receptor kinase 2"/>
    <property type="match status" value="1"/>
</dbReference>
<dbReference type="GO" id="GO:0005509">
    <property type="term" value="F:calcium ion binding"/>
    <property type="evidence" value="ECO:0007669"/>
    <property type="project" value="InterPro"/>
</dbReference>
<evidence type="ECO:0000256" key="4">
    <source>
        <dbReference type="ARBA" id="ARBA00022692"/>
    </source>
</evidence>
<dbReference type="OrthoDB" id="4062651at2759"/>
<keyword evidence="8 15" id="KW-0067">ATP-binding</keyword>
<evidence type="ECO:0000313" key="19">
    <source>
        <dbReference type="EMBL" id="KAF3445046.1"/>
    </source>
</evidence>
<evidence type="ECO:0000256" key="17">
    <source>
        <dbReference type="SAM" id="SignalP"/>
    </source>
</evidence>
<evidence type="ECO:0000313" key="20">
    <source>
        <dbReference type="Proteomes" id="UP000796880"/>
    </source>
</evidence>
<dbReference type="GO" id="GO:0007166">
    <property type="term" value="P:cell surface receptor signaling pathway"/>
    <property type="evidence" value="ECO:0007669"/>
    <property type="project" value="InterPro"/>
</dbReference>
<dbReference type="InterPro" id="IPR025287">
    <property type="entry name" value="WAK_GUB"/>
</dbReference>
<dbReference type="PROSITE" id="PS50011">
    <property type="entry name" value="PROTEIN_KINASE_DOM"/>
    <property type="match status" value="1"/>
</dbReference>
<comment type="subcellular location">
    <subcellularLocation>
        <location evidence="1">Membrane</location>
        <topology evidence="1">Single-pass type I membrane protein</topology>
    </subcellularLocation>
</comment>
<keyword evidence="11" id="KW-1015">Disulfide bond</keyword>
<evidence type="ECO:0000256" key="6">
    <source>
        <dbReference type="ARBA" id="ARBA00022741"/>
    </source>
</evidence>
<proteinExistence type="predicted"/>
<evidence type="ECO:0000256" key="16">
    <source>
        <dbReference type="SAM" id="Phobius"/>
    </source>
</evidence>
<dbReference type="InterPro" id="IPR001245">
    <property type="entry name" value="Ser-Thr/Tyr_kinase_cat_dom"/>
</dbReference>
<keyword evidence="7" id="KW-0418">Kinase</keyword>
<feature type="transmembrane region" description="Helical" evidence="16">
    <location>
        <begin position="333"/>
        <end position="357"/>
    </location>
</feature>
<dbReference type="SUPFAM" id="SSF56112">
    <property type="entry name" value="Protein kinase-like (PK-like)"/>
    <property type="match status" value="1"/>
</dbReference>
<comment type="caution">
    <text evidence="19">The sequence shown here is derived from an EMBL/GenBank/DDBJ whole genome shotgun (WGS) entry which is preliminary data.</text>
</comment>
<sequence length="517" mass="57965">MMIANFLITIIVLLMFSLWTPRAATIGKPGCQTLCGNVSIPFPFGIGATHCYIDKWFEIVCTNHTNNLGRPILKRINLEVVNISIDKGTVMVRDQITFSNCKDKDKHTPNHELNIRDNPFFFSATRNVLVAVSCGYLALLTLNSSTDRAVSYTSVGCSSTCSEPSSNDSYWGNTGIINNGCRGIDCCETTIPSRVKSFKIDFLKLEIIESKKECNYAFLKDQNSPAMKFEGADYVPVIMEWYLKHSVFDIFGKPLSNDSTTYCYFIKQIEPFDELPLLTTKCMCKNGFRGNPYVLDGCQDINECEEINENNCGSRICVNKIGRFECHERKSTLVLIGTIGAVLGAFVLLAVGAYGLYKAIKNRKDTRRKQKLFKRNGGLLLQKYLSSGEANVKKTRVFNSNELDKATDHFSINRIVGQGGHSKVYKGMLADGRIVAIKKSKIQDQEKVQEFINEVVILSQINHRNVVKLLGCCLETEVPLLVYEFKMMIPLTRLQIAAGLPSSYILELQDQLQLTSS</sequence>
<feature type="binding site" evidence="15">
    <location>
        <position position="439"/>
    </location>
    <ligand>
        <name>ATP</name>
        <dbReference type="ChEBI" id="CHEBI:30616"/>
    </ligand>
</feature>
<dbReference type="Pfam" id="PF07714">
    <property type="entry name" value="PK_Tyr_Ser-Thr"/>
    <property type="match status" value="1"/>
</dbReference>
<evidence type="ECO:0000256" key="12">
    <source>
        <dbReference type="ARBA" id="ARBA00023180"/>
    </source>
</evidence>
<evidence type="ECO:0000256" key="2">
    <source>
        <dbReference type="ARBA" id="ARBA00022527"/>
    </source>
</evidence>
<keyword evidence="12" id="KW-0325">Glycoprotein</keyword>
<evidence type="ECO:0000256" key="5">
    <source>
        <dbReference type="ARBA" id="ARBA00022729"/>
    </source>
</evidence>
<evidence type="ECO:0000256" key="1">
    <source>
        <dbReference type="ARBA" id="ARBA00004479"/>
    </source>
</evidence>
<dbReference type="Pfam" id="PF13947">
    <property type="entry name" value="GUB_WAK_bind"/>
    <property type="match status" value="1"/>
</dbReference>
<keyword evidence="10 16" id="KW-0472">Membrane</keyword>
<dbReference type="EMBL" id="VOIH02000006">
    <property type="protein sequence ID" value="KAF3445046.1"/>
    <property type="molecule type" value="Genomic_DNA"/>
</dbReference>
<keyword evidence="6 15" id="KW-0547">Nucleotide-binding</keyword>
<keyword evidence="20" id="KW-1185">Reference proteome</keyword>
<comment type="catalytic activity">
    <reaction evidence="14">
        <text>L-threonyl-[protein] + ATP = O-phospho-L-threonyl-[protein] + ADP + H(+)</text>
        <dbReference type="Rhea" id="RHEA:46608"/>
        <dbReference type="Rhea" id="RHEA-COMP:11060"/>
        <dbReference type="Rhea" id="RHEA-COMP:11605"/>
        <dbReference type="ChEBI" id="CHEBI:15378"/>
        <dbReference type="ChEBI" id="CHEBI:30013"/>
        <dbReference type="ChEBI" id="CHEBI:30616"/>
        <dbReference type="ChEBI" id="CHEBI:61977"/>
        <dbReference type="ChEBI" id="CHEBI:456216"/>
    </reaction>
</comment>
<dbReference type="InterPro" id="IPR018097">
    <property type="entry name" value="EGF_Ca-bd_CS"/>
</dbReference>
<feature type="chain" id="PRO_5035482061" description="Protein kinase domain-containing protein" evidence="17">
    <location>
        <begin position="24"/>
        <end position="517"/>
    </location>
</feature>
<dbReference type="Pfam" id="PF08488">
    <property type="entry name" value="WAK"/>
    <property type="match status" value="1"/>
</dbReference>
<dbReference type="InterPro" id="IPR045274">
    <property type="entry name" value="WAK-like"/>
</dbReference>
<evidence type="ECO:0000259" key="18">
    <source>
        <dbReference type="PROSITE" id="PS50011"/>
    </source>
</evidence>
<gene>
    <name evidence="19" type="ORF">FNV43_RR14739</name>
</gene>
<evidence type="ECO:0000256" key="14">
    <source>
        <dbReference type="ARBA" id="ARBA00047951"/>
    </source>
</evidence>
<dbReference type="Gene3D" id="3.30.200.20">
    <property type="entry name" value="Phosphorylase Kinase, domain 1"/>
    <property type="match status" value="1"/>
</dbReference>
<organism evidence="19 20">
    <name type="scientific">Rhamnella rubrinervis</name>
    <dbReference type="NCBI Taxonomy" id="2594499"/>
    <lineage>
        <taxon>Eukaryota</taxon>
        <taxon>Viridiplantae</taxon>
        <taxon>Streptophyta</taxon>
        <taxon>Embryophyta</taxon>
        <taxon>Tracheophyta</taxon>
        <taxon>Spermatophyta</taxon>
        <taxon>Magnoliopsida</taxon>
        <taxon>eudicotyledons</taxon>
        <taxon>Gunneridae</taxon>
        <taxon>Pentapetalae</taxon>
        <taxon>rosids</taxon>
        <taxon>fabids</taxon>
        <taxon>Rosales</taxon>
        <taxon>Rhamnaceae</taxon>
        <taxon>rhamnoid group</taxon>
        <taxon>Rhamneae</taxon>
        <taxon>Rhamnella</taxon>
    </lineage>
</organism>
<protein>
    <recommendedName>
        <fullName evidence="18">Protein kinase domain-containing protein</fullName>
    </recommendedName>
</protein>
<evidence type="ECO:0000256" key="3">
    <source>
        <dbReference type="ARBA" id="ARBA00022679"/>
    </source>
</evidence>
<evidence type="ECO:0000256" key="7">
    <source>
        <dbReference type="ARBA" id="ARBA00022777"/>
    </source>
</evidence>
<dbReference type="GO" id="GO:0030247">
    <property type="term" value="F:polysaccharide binding"/>
    <property type="evidence" value="ECO:0007669"/>
    <property type="project" value="InterPro"/>
</dbReference>
<evidence type="ECO:0000256" key="13">
    <source>
        <dbReference type="ARBA" id="ARBA00047558"/>
    </source>
</evidence>
<evidence type="ECO:0000256" key="15">
    <source>
        <dbReference type="PROSITE-ProRule" id="PRU10141"/>
    </source>
</evidence>
<dbReference type="GO" id="GO:0005886">
    <property type="term" value="C:plasma membrane"/>
    <property type="evidence" value="ECO:0007669"/>
    <property type="project" value="TreeGrafter"/>
</dbReference>
<dbReference type="GO" id="GO:0005524">
    <property type="term" value="F:ATP binding"/>
    <property type="evidence" value="ECO:0007669"/>
    <property type="project" value="UniProtKB-UniRule"/>
</dbReference>
<dbReference type="InterPro" id="IPR000719">
    <property type="entry name" value="Prot_kinase_dom"/>
</dbReference>
<keyword evidence="3" id="KW-0808">Transferase</keyword>
<dbReference type="Gene3D" id="2.10.25.10">
    <property type="entry name" value="Laminin"/>
    <property type="match status" value="1"/>
</dbReference>
<evidence type="ECO:0000256" key="10">
    <source>
        <dbReference type="ARBA" id="ARBA00023136"/>
    </source>
</evidence>
<accession>A0A8K0H3I2</accession>
<dbReference type="PROSITE" id="PS01187">
    <property type="entry name" value="EGF_CA"/>
    <property type="match status" value="1"/>
</dbReference>
<dbReference type="PANTHER" id="PTHR27005:SF515">
    <property type="entry name" value="WALL-ASSOCIATED RECEPTOR KINASE-LIKE 10-RELATED"/>
    <property type="match status" value="1"/>
</dbReference>
<feature type="signal peptide" evidence="17">
    <location>
        <begin position="1"/>
        <end position="23"/>
    </location>
</feature>
<dbReference type="InterPro" id="IPR011009">
    <property type="entry name" value="Kinase-like_dom_sf"/>
</dbReference>
<dbReference type="GO" id="GO:0004674">
    <property type="term" value="F:protein serine/threonine kinase activity"/>
    <property type="evidence" value="ECO:0007669"/>
    <property type="project" value="UniProtKB-KW"/>
</dbReference>
<dbReference type="PANTHER" id="PTHR27005">
    <property type="entry name" value="WALL-ASSOCIATED RECEPTOR KINASE-LIKE 21"/>
    <property type="match status" value="1"/>
</dbReference>
<feature type="domain" description="Protein kinase" evidence="18">
    <location>
        <begin position="410"/>
        <end position="517"/>
    </location>
</feature>
<dbReference type="InterPro" id="IPR017441">
    <property type="entry name" value="Protein_kinase_ATP_BS"/>
</dbReference>
<comment type="catalytic activity">
    <reaction evidence="13">
        <text>L-seryl-[protein] + ATP = O-phospho-L-seryl-[protein] + ADP + H(+)</text>
        <dbReference type="Rhea" id="RHEA:17989"/>
        <dbReference type="Rhea" id="RHEA-COMP:9863"/>
        <dbReference type="Rhea" id="RHEA-COMP:11604"/>
        <dbReference type="ChEBI" id="CHEBI:15378"/>
        <dbReference type="ChEBI" id="CHEBI:29999"/>
        <dbReference type="ChEBI" id="CHEBI:30616"/>
        <dbReference type="ChEBI" id="CHEBI:83421"/>
        <dbReference type="ChEBI" id="CHEBI:456216"/>
    </reaction>
</comment>
<dbReference type="InterPro" id="IPR013695">
    <property type="entry name" value="WAK"/>
</dbReference>
<keyword evidence="5 17" id="KW-0732">Signal</keyword>
<dbReference type="PROSITE" id="PS00107">
    <property type="entry name" value="PROTEIN_KINASE_ATP"/>
    <property type="match status" value="1"/>
</dbReference>
<keyword evidence="4 16" id="KW-0812">Transmembrane</keyword>
<evidence type="ECO:0000256" key="8">
    <source>
        <dbReference type="ARBA" id="ARBA00022840"/>
    </source>
</evidence>
<reference evidence="19" key="1">
    <citation type="submission" date="2020-03" db="EMBL/GenBank/DDBJ databases">
        <title>A high-quality chromosome-level genome assembly of a woody plant with both climbing and erect habits, Rhamnella rubrinervis.</title>
        <authorList>
            <person name="Lu Z."/>
            <person name="Yang Y."/>
            <person name="Zhu X."/>
            <person name="Sun Y."/>
        </authorList>
    </citation>
    <scope>NUCLEOTIDE SEQUENCE</scope>
    <source>
        <strain evidence="19">BYM</strain>
        <tissue evidence="19">Leaf</tissue>
    </source>
</reference>
<evidence type="ECO:0000256" key="9">
    <source>
        <dbReference type="ARBA" id="ARBA00022989"/>
    </source>
</evidence>
<dbReference type="AlphaFoldDB" id="A0A8K0H3I2"/>
<evidence type="ECO:0000256" key="11">
    <source>
        <dbReference type="ARBA" id="ARBA00023157"/>
    </source>
</evidence>
<dbReference type="Proteomes" id="UP000796880">
    <property type="component" value="Unassembled WGS sequence"/>
</dbReference>